<organism evidence="1">
    <name type="scientific">Rhizophora mucronata</name>
    <name type="common">Asiatic mangrove</name>
    <dbReference type="NCBI Taxonomy" id="61149"/>
    <lineage>
        <taxon>Eukaryota</taxon>
        <taxon>Viridiplantae</taxon>
        <taxon>Streptophyta</taxon>
        <taxon>Embryophyta</taxon>
        <taxon>Tracheophyta</taxon>
        <taxon>Spermatophyta</taxon>
        <taxon>Magnoliopsida</taxon>
        <taxon>eudicotyledons</taxon>
        <taxon>Gunneridae</taxon>
        <taxon>Pentapetalae</taxon>
        <taxon>rosids</taxon>
        <taxon>fabids</taxon>
        <taxon>Malpighiales</taxon>
        <taxon>Rhizophoraceae</taxon>
        <taxon>Rhizophora</taxon>
    </lineage>
</organism>
<accession>A0A2P2KBV3</accession>
<protein>
    <submittedName>
        <fullName evidence="1">Uncharacterized protein</fullName>
    </submittedName>
</protein>
<name>A0A2P2KBV3_RHIMU</name>
<reference evidence="1" key="1">
    <citation type="submission" date="2018-02" db="EMBL/GenBank/DDBJ databases">
        <title>Rhizophora mucronata_Transcriptome.</title>
        <authorList>
            <person name="Meera S.P."/>
            <person name="Sreeshan A."/>
            <person name="Augustine A."/>
        </authorList>
    </citation>
    <scope>NUCLEOTIDE SEQUENCE</scope>
    <source>
        <tissue evidence="1">Leaf</tissue>
    </source>
</reference>
<proteinExistence type="predicted"/>
<sequence length="36" mass="3846">MALNNGLMSAASKILTASESFLWKSGGKHLIQFPVP</sequence>
<evidence type="ECO:0000313" key="1">
    <source>
        <dbReference type="EMBL" id="MBX03223.1"/>
    </source>
</evidence>
<dbReference type="AlphaFoldDB" id="A0A2P2KBV3"/>
<dbReference type="EMBL" id="GGEC01022739">
    <property type="protein sequence ID" value="MBX03223.1"/>
    <property type="molecule type" value="Transcribed_RNA"/>
</dbReference>